<dbReference type="PANTHER" id="PTHR46665">
    <property type="entry name" value="TRANSCRIPTION FACTOR BHLH041-RELATED-RELATED"/>
    <property type="match status" value="1"/>
</dbReference>
<dbReference type="SUPFAM" id="SSF47459">
    <property type="entry name" value="HLH, helix-loop-helix DNA-binding domain"/>
    <property type="match status" value="1"/>
</dbReference>
<evidence type="ECO:0000256" key="2">
    <source>
        <dbReference type="ARBA" id="ARBA00023015"/>
    </source>
</evidence>
<evidence type="ECO:0000256" key="1">
    <source>
        <dbReference type="ARBA" id="ARBA00005510"/>
    </source>
</evidence>
<reference evidence="5" key="1">
    <citation type="journal article" date="2018" name="DNA Res.">
        <title>Multiple hybrid de novo genome assembly of finger millet, an orphan allotetraploid crop.</title>
        <authorList>
            <person name="Hatakeyama M."/>
            <person name="Aluri S."/>
            <person name="Balachadran M.T."/>
            <person name="Sivarajan S.R."/>
            <person name="Patrignani A."/>
            <person name="Gruter S."/>
            <person name="Poveda L."/>
            <person name="Shimizu-Inatsugi R."/>
            <person name="Baeten J."/>
            <person name="Francoijs K.J."/>
            <person name="Nataraja K.N."/>
            <person name="Reddy Y.A.N."/>
            <person name="Phadnis S."/>
            <person name="Ravikumar R.L."/>
            <person name="Schlapbach R."/>
            <person name="Sreeman S.M."/>
            <person name="Shimizu K.K."/>
        </authorList>
    </citation>
    <scope>NUCLEOTIDE SEQUENCE</scope>
</reference>
<dbReference type="PROSITE" id="PS50888">
    <property type="entry name" value="BHLH"/>
    <property type="match status" value="1"/>
</dbReference>
<evidence type="ECO:0000313" key="5">
    <source>
        <dbReference type="EMBL" id="GJN40526.1"/>
    </source>
</evidence>
<evidence type="ECO:0000256" key="3">
    <source>
        <dbReference type="ARBA" id="ARBA00023163"/>
    </source>
</evidence>
<dbReference type="SMART" id="SM00353">
    <property type="entry name" value="HLH"/>
    <property type="match status" value="1"/>
</dbReference>
<evidence type="ECO:0000313" key="6">
    <source>
        <dbReference type="Proteomes" id="UP001054889"/>
    </source>
</evidence>
<dbReference type="InterPro" id="IPR011598">
    <property type="entry name" value="bHLH_dom"/>
</dbReference>
<feature type="domain" description="BHLH" evidence="4">
    <location>
        <begin position="144"/>
        <end position="194"/>
    </location>
</feature>
<keyword evidence="3" id="KW-0804">Transcription</keyword>
<keyword evidence="2" id="KW-0805">Transcription regulation</keyword>
<gene>
    <name evidence="5" type="primary">gb29752</name>
    <name evidence="5" type="ORF">PR202_gb29752</name>
</gene>
<dbReference type="PANTHER" id="PTHR46665:SF7">
    <property type="entry name" value="OS01G0773800 PROTEIN"/>
    <property type="match status" value="1"/>
</dbReference>
<dbReference type="Gene3D" id="4.10.280.10">
    <property type="entry name" value="Helix-loop-helix DNA-binding domain"/>
    <property type="match status" value="1"/>
</dbReference>
<dbReference type="EMBL" id="BQKI01000142">
    <property type="protein sequence ID" value="GJN40526.1"/>
    <property type="molecule type" value="Genomic_DNA"/>
</dbReference>
<protein>
    <recommendedName>
        <fullName evidence="4">BHLH domain-containing protein</fullName>
    </recommendedName>
</protein>
<dbReference type="Pfam" id="PF00010">
    <property type="entry name" value="HLH"/>
    <property type="match status" value="1"/>
</dbReference>
<dbReference type="GO" id="GO:0046983">
    <property type="term" value="F:protein dimerization activity"/>
    <property type="evidence" value="ECO:0007669"/>
    <property type="project" value="InterPro"/>
</dbReference>
<dbReference type="Proteomes" id="UP001054889">
    <property type="component" value="Unassembled WGS sequence"/>
</dbReference>
<name>A0AAV5FZP2_ELECO</name>
<dbReference type="InterPro" id="IPR036638">
    <property type="entry name" value="HLH_DNA-bd_sf"/>
</dbReference>
<dbReference type="AlphaFoldDB" id="A0AAV5FZP2"/>
<evidence type="ECO:0000259" key="4">
    <source>
        <dbReference type="PROSITE" id="PS50888"/>
    </source>
</evidence>
<comment type="caution">
    <text evidence="5">The sequence shown here is derived from an EMBL/GenBank/DDBJ whole genome shotgun (WGS) entry which is preliminary data.</text>
</comment>
<accession>A0AAV5FZP2</accession>
<organism evidence="5 6">
    <name type="scientific">Eleusine coracana subsp. coracana</name>
    <dbReference type="NCBI Taxonomy" id="191504"/>
    <lineage>
        <taxon>Eukaryota</taxon>
        <taxon>Viridiplantae</taxon>
        <taxon>Streptophyta</taxon>
        <taxon>Embryophyta</taxon>
        <taxon>Tracheophyta</taxon>
        <taxon>Spermatophyta</taxon>
        <taxon>Magnoliopsida</taxon>
        <taxon>Liliopsida</taxon>
        <taxon>Poales</taxon>
        <taxon>Poaceae</taxon>
        <taxon>PACMAD clade</taxon>
        <taxon>Chloridoideae</taxon>
        <taxon>Cynodonteae</taxon>
        <taxon>Eleusininae</taxon>
        <taxon>Eleusine</taxon>
    </lineage>
</organism>
<keyword evidence="6" id="KW-1185">Reference proteome</keyword>
<comment type="similarity">
    <text evidence="1">Belongs to the bHLH protein family.</text>
</comment>
<dbReference type="InterPro" id="IPR044658">
    <property type="entry name" value="bHLH92/bHLH041-like"/>
</dbReference>
<reference evidence="5" key="2">
    <citation type="submission" date="2021-12" db="EMBL/GenBank/DDBJ databases">
        <title>Resequencing data analysis of finger millet.</title>
        <authorList>
            <person name="Hatakeyama M."/>
            <person name="Aluri S."/>
            <person name="Balachadran M.T."/>
            <person name="Sivarajan S.R."/>
            <person name="Poveda L."/>
            <person name="Shimizu-Inatsugi R."/>
            <person name="Schlapbach R."/>
            <person name="Sreeman S.M."/>
            <person name="Shimizu K.K."/>
        </authorList>
    </citation>
    <scope>NUCLEOTIDE SEQUENCE</scope>
</reference>
<proteinExistence type="inferred from homology"/>
<sequence>MPTNGSTVVAAPASGEQYARSHSQGSAMDPFYDLGLQDAILADDIDDYYVTTSLFFPPAAAQGGSAFAAYEQQPMMTPSMKQQPMMTTSRGGGGANNAHRRMFGYLRRIGDAAAAAGNNNDPEPVDGNSNSMMMMAQAPPARGSSRFRHIMRERERRERLSQGFADLHALLPHGASKGGKNDIVGAAAGYIVELQGRRQWLRARNDELLRLEQAARSRGMVVKVRAESEGHSSVAVDVFETVLRRLKAMEALRVTGIRSCFGDDGGMWVDVGVECDEVSPSDVDKAVTNALTELMQVPRSSRPAFSCQVERGVPNVHSFCPELELLR</sequence>